<keyword evidence="2" id="KW-0808">Transferase</keyword>
<dbReference type="PANTHER" id="PTHR46499:SF1">
    <property type="entry name" value="QUEUINE TRNA-RIBOSYLTRANSFERASE"/>
    <property type="match status" value="1"/>
</dbReference>
<protein>
    <recommendedName>
        <fullName evidence="4">tRNA-guanine(15) transglycosylase-like domain-containing protein</fullName>
    </recommendedName>
</protein>
<dbReference type="NCBIfam" id="TIGR00449">
    <property type="entry name" value="tgt_general"/>
    <property type="match status" value="1"/>
</dbReference>
<dbReference type="GO" id="GO:0008616">
    <property type="term" value="P:tRNA queuosine(34) biosynthetic process"/>
    <property type="evidence" value="ECO:0007669"/>
    <property type="project" value="TreeGrafter"/>
</dbReference>
<keyword evidence="3" id="KW-0819">tRNA processing</keyword>
<dbReference type="InterPro" id="IPR004803">
    <property type="entry name" value="TGT"/>
</dbReference>
<organism evidence="5">
    <name type="scientific">uncultured bacterium</name>
    <name type="common">gcode 4</name>
    <dbReference type="NCBI Taxonomy" id="1234023"/>
    <lineage>
        <taxon>Bacteria</taxon>
        <taxon>environmental samples</taxon>
    </lineage>
</organism>
<name>K2G7F3_9BACT</name>
<dbReference type="Pfam" id="PF01702">
    <property type="entry name" value="TGT"/>
    <property type="match status" value="1"/>
</dbReference>
<evidence type="ECO:0000259" key="4">
    <source>
        <dbReference type="Pfam" id="PF01702"/>
    </source>
</evidence>
<dbReference type="GO" id="GO:0005829">
    <property type="term" value="C:cytosol"/>
    <property type="evidence" value="ECO:0007669"/>
    <property type="project" value="TreeGrafter"/>
</dbReference>
<dbReference type="InterPro" id="IPR036511">
    <property type="entry name" value="TGT-like_sf"/>
</dbReference>
<dbReference type="Gene3D" id="3.20.20.105">
    <property type="entry name" value="Queuine tRNA-ribosyltransferase-like"/>
    <property type="match status" value="1"/>
</dbReference>
<dbReference type="NCBIfam" id="TIGR00430">
    <property type="entry name" value="Q_tRNA_tgt"/>
    <property type="match status" value="1"/>
</dbReference>
<keyword evidence="1" id="KW-0328">Glycosyltransferase</keyword>
<evidence type="ECO:0000256" key="1">
    <source>
        <dbReference type="ARBA" id="ARBA00022676"/>
    </source>
</evidence>
<evidence type="ECO:0000313" key="5">
    <source>
        <dbReference type="EMBL" id="EKE26009.1"/>
    </source>
</evidence>
<comment type="caution">
    <text evidence="5">The sequence shown here is derived from an EMBL/GenBank/DDBJ whole genome shotgun (WGS) entry which is preliminary data.</text>
</comment>
<dbReference type="InterPro" id="IPR002616">
    <property type="entry name" value="tRNA_ribo_trans-like"/>
</dbReference>
<feature type="domain" description="tRNA-guanine(15) transglycosylase-like" evidence="4">
    <location>
        <begin position="13"/>
        <end position="388"/>
    </location>
</feature>
<dbReference type="GO" id="GO:0008479">
    <property type="term" value="F:tRNA-guanosine(34) queuine transglycosylase activity"/>
    <property type="evidence" value="ECO:0007669"/>
    <property type="project" value="InterPro"/>
</dbReference>
<gene>
    <name evidence="5" type="ORF">ACD_4C00477G0002</name>
</gene>
<dbReference type="AlphaFoldDB" id="K2G7F3"/>
<sequence>MFDFKIESTDWSARTWVFSTPHWDINTPVFMPVWTLATIKWITKEQISQIWSQIMLSNTYHLYLKPWENIIESFWWLHDFMSVKLPILTDSWWFQVFSLGNLKRQSWSSGNSLVKITEDWVYFSSHRDWSKHFFTPEKAMQIQEKLWADIIMAFDECAPWDSSHYYARKAMDRTHRWALRSLEEHNKLQLIRWQFWKEPQTLFPIVQWVIYEDLRKESIEFLRDLPTPGIAIWWLSVWESKEDLIKMLDVLSPLLPDNKPHYLMWLWTPEDLIEWIYRWIDMFDCVLPTRLGRHGVAFSSIWNIKITNEKYIFEKSGIPIDDELSTSVSKTYSLWYLRHLLHTWELLWGQLLSLHNIEFLHNITKKAREHISSGTYEQFRARFWSNYKRK</sequence>
<dbReference type="EMBL" id="AMFJ01000993">
    <property type="protein sequence ID" value="EKE26009.1"/>
    <property type="molecule type" value="Genomic_DNA"/>
</dbReference>
<reference evidence="5" key="1">
    <citation type="journal article" date="2012" name="Science">
        <title>Fermentation, hydrogen, and sulfur metabolism in multiple uncultivated bacterial phyla.</title>
        <authorList>
            <person name="Wrighton K.C."/>
            <person name="Thomas B.C."/>
            <person name="Sharon I."/>
            <person name="Miller C.S."/>
            <person name="Castelle C.J."/>
            <person name="VerBerkmoes N.C."/>
            <person name="Wilkins M.J."/>
            <person name="Hettich R.L."/>
            <person name="Lipton M.S."/>
            <person name="Williams K.H."/>
            <person name="Long P.E."/>
            <person name="Banfield J.F."/>
        </authorList>
    </citation>
    <scope>NUCLEOTIDE SEQUENCE [LARGE SCALE GENOMIC DNA]</scope>
</reference>
<accession>K2G7F3</accession>
<evidence type="ECO:0000256" key="2">
    <source>
        <dbReference type="ARBA" id="ARBA00022679"/>
    </source>
</evidence>
<dbReference type="PANTHER" id="PTHR46499">
    <property type="entry name" value="QUEUINE TRNA-RIBOSYLTRANSFERASE"/>
    <property type="match status" value="1"/>
</dbReference>
<proteinExistence type="predicted"/>
<dbReference type="InterPro" id="IPR050076">
    <property type="entry name" value="ArchSynthase1/Queuine_TRR"/>
</dbReference>
<evidence type="ECO:0000256" key="3">
    <source>
        <dbReference type="ARBA" id="ARBA00022694"/>
    </source>
</evidence>
<dbReference type="SUPFAM" id="SSF51713">
    <property type="entry name" value="tRNA-guanine transglycosylase"/>
    <property type="match status" value="1"/>
</dbReference>